<evidence type="ECO:0000256" key="6">
    <source>
        <dbReference type="ARBA" id="ARBA00022989"/>
    </source>
</evidence>
<evidence type="ECO:0000256" key="12">
    <source>
        <dbReference type="RuleBase" id="RU000679"/>
    </source>
</evidence>
<evidence type="ECO:0000256" key="10">
    <source>
        <dbReference type="ARBA" id="ARBA00023201"/>
    </source>
</evidence>
<comment type="subcellular location">
    <subcellularLocation>
        <location evidence="1">Membrane</location>
        <topology evidence="1">Multi-pass membrane protein</topology>
    </subcellularLocation>
</comment>
<keyword evidence="3 12" id="KW-0813">Transport</keyword>
<keyword evidence="15" id="KW-1185">Reference proteome</keyword>
<evidence type="ECO:0000256" key="7">
    <source>
        <dbReference type="ARBA" id="ARBA00023053"/>
    </source>
</evidence>
<dbReference type="PANTHER" id="PTHR11690:SF288">
    <property type="entry name" value="AMILORIDE-SENSITIVE NA+ CHANNEL-RELATED"/>
    <property type="match status" value="1"/>
</dbReference>
<evidence type="ECO:0000256" key="8">
    <source>
        <dbReference type="ARBA" id="ARBA00023065"/>
    </source>
</evidence>
<protein>
    <submittedName>
        <fullName evidence="14">Uncharacterized protein</fullName>
    </submittedName>
</protein>
<evidence type="ECO:0000256" key="13">
    <source>
        <dbReference type="SAM" id="Phobius"/>
    </source>
</evidence>
<evidence type="ECO:0000256" key="4">
    <source>
        <dbReference type="ARBA" id="ARBA00022461"/>
    </source>
</evidence>
<keyword evidence="5 12" id="KW-0812">Transmembrane</keyword>
<evidence type="ECO:0000313" key="14">
    <source>
        <dbReference type="EMBL" id="KAG5675951.1"/>
    </source>
</evidence>
<dbReference type="PANTHER" id="PTHR11690">
    <property type="entry name" value="AMILORIDE-SENSITIVE SODIUM CHANNEL-RELATED"/>
    <property type="match status" value="1"/>
</dbReference>
<dbReference type="InterPro" id="IPR001873">
    <property type="entry name" value="ENaC"/>
</dbReference>
<evidence type="ECO:0000256" key="1">
    <source>
        <dbReference type="ARBA" id="ARBA00004141"/>
    </source>
</evidence>
<keyword evidence="9 13" id="KW-0472">Membrane</keyword>
<evidence type="ECO:0000256" key="9">
    <source>
        <dbReference type="ARBA" id="ARBA00023136"/>
    </source>
</evidence>
<dbReference type="Pfam" id="PF00858">
    <property type="entry name" value="ASC"/>
    <property type="match status" value="1"/>
</dbReference>
<comment type="similarity">
    <text evidence="2 12">Belongs to the amiloride-sensitive sodium channel (TC 1.A.6) family.</text>
</comment>
<evidence type="ECO:0000256" key="11">
    <source>
        <dbReference type="ARBA" id="ARBA00023303"/>
    </source>
</evidence>
<dbReference type="GO" id="GO:0015280">
    <property type="term" value="F:ligand-gated sodium channel activity"/>
    <property type="evidence" value="ECO:0007669"/>
    <property type="project" value="TreeGrafter"/>
</dbReference>
<keyword evidence="4 12" id="KW-0894">Sodium channel</keyword>
<proteinExistence type="inferred from homology"/>
<dbReference type="OrthoDB" id="6436100at2759"/>
<accession>A0A9J6C1M7</accession>
<keyword evidence="6 13" id="KW-1133">Transmembrane helix</keyword>
<comment type="caution">
    <text evidence="14">The sequence shown here is derived from an EMBL/GenBank/DDBJ whole genome shotgun (WGS) entry which is preliminary data.</text>
</comment>
<organism evidence="14 15">
    <name type="scientific">Polypedilum vanderplanki</name>
    <name type="common">Sleeping chironomid midge</name>
    <dbReference type="NCBI Taxonomy" id="319348"/>
    <lineage>
        <taxon>Eukaryota</taxon>
        <taxon>Metazoa</taxon>
        <taxon>Ecdysozoa</taxon>
        <taxon>Arthropoda</taxon>
        <taxon>Hexapoda</taxon>
        <taxon>Insecta</taxon>
        <taxon>Pterygota</taxon>
        <taxon>Neoptera</taxon>
        <taxon>Endopterygota</taxon>
        <taxon>Diptera</taxon>
        <taxon>Nematocera</taxon>
        <taxon>Chironomoidea</taxon>
        <taxon>Chironomidae</taxon>
        <taxon>Chironominae</taxon>
        <taxon>Polypedilum</taxon>
        <taxon>Polypedilum</taxon>
    </lineage>
</organism>
<dbReference type="GO" id="GO:0005886">
    <property type="term" value="C:plasma membrane"/>
    <property type="evidence" value="ECO:0007669"/>
    <property type="project" value="TreeGrafter"/>
</dbReference>
<dbReference type="AlphaFoldDB" id="A0A9J6C1M7"/>
<feature type="transmembrane region" description="Helical" evidence="13">
    <location>
        <begin position="96"/>
        <end position="117"/>
    </location>
</feature>
<name>A0A9J6C1M7_POLVA</name>
<sequence>MPREDDTKVCDLDTLKCYYDAAINSTKESEGCNCLQPCINIEYTLEVERETFEHRNKTGITILSLIFEKHLTELHTSYVAYTIQNFVADCGGLCGLFFGFSLLSIYELICNFIVLCLDKFRNRSNRRVIWIID</sequence>
<keyword evidence="10 12" id="KW-0739">Sodium transport</keyword>
<evidence type="ECO:0000256" key="3">
    <source>
        <dbReference type="ARBA" id="ARBA00022448"/>
    </source>
</evidence>
<dbReference type="Proteomes" id="UP001107558">
    <property type="component" value="Chromosome 2"/>
</dbReference>
<reference evidence="14" key="1">
    <citation type="submission" date="2021-03" db="EMBL/GenBank/DDBJ databases">
        <title>Chromosome level genome of the anhydrobiotic midge Polypedilum vanderplanki.</title>
        <authorList>
            <person name="Yoshida Y."/>
            <person name="Kikawada T."/>
            <person name="Gusev O."/>
        </authorList>
    </citation>
    <scope>NUCLEOTIDE SEQUENCE</scope>
    <source>
        <strain evidence="14">NIAS01</strain>
        <tissue evidence="14">Whole body or cell culture</tissue>
    </source>
</reference>
<dbReference type="EMBL" id="JADBJN010000002">
    <property type="protein sequence ID" value="KAG5675951.1"/>
    <property type="molecule type" value="Genomic_DNA"/>
</dbReference>
<gene>
    <name evidence="14" type="ORF">PVAND_005808</name>
</gene>
<keyword evidence="8 12" id="KW-0406">Ion transport</keyword>
<evidence type="ECO:0000313" key="15">
    <source>
        <dbReference type="Proteomes" id="UP001107558"/>
    </source>
</evidence>
<keyword evidence="7" id="KW-0915">Sodium</keyword>
<evidence type="ECO:0000256" key="5">
    <source>
        <dbReference type="ARBA" id="ARBA00022692"/>
    </source>
</evidence>
<dbReference type="Gene3D" id="1.10.287.770">
    <property type="entry name" value="YojJ-like"/>
    <property type="match status" value="1"/>
</dbReference>
<keyword evidence="11 12" id="KW-0407">Ion channel</keyword>
<evidence type="ECO:0000256" key="2">
    <source>
        <dbReference type="ARBA" id="ARBA00007193"/>
    </source>
</evidence>